<organism evidence="2 3">
    <name type="scientific">Exophiala spinifera</name>
    <dbReference type="NCBI Taxonomy" id="91928"/>
    <lineage>
        <taxon>Eukaryota</taxon>
        <taxon>Fungi</taxon>
        <taxon>Dikarya</taxon>
        <taxon>Ascomycota</taxon>
        <taxon>Pezizomycotina</taxon>
        <taxon>Eurotiomycetes</taxon>
        <taxon>Chaetothyriomycetidae</taxon>
        <taxon>Chaetothyriales</taxon>
        <taxon>Herpotrichiellaceae</taxon>
        <taxon>Exophiala</taxon>
    </lineage>
</organism>
<dbReference type="VEuPathDB" id="FungiDB:PV08_01660"/>
<sequence length="244" mass="27074">MADTASKEVWQEFFVQHDSLVSLLDSHAAVLVELRHRYAGSSEAVEALTTRLLSTETLLAGFKSSTEALRSITDQDDFESTDAASGRHAPLPTATPMVDSSGLFSFDANPSIVSDLLKGNTTPKRKLQADGDTDLEHERKKPKPNGQFQQESSEEEDSFVRGVEARVQAKANRKKDRTEKKRKRQSDGSTSGGKKSHQNKRQKQEGKPSGNKPLETRQNNNGKRPQASSKSSMRGNKTHKKRKR</sequence>
<protein>
    <submittedName>
        <fullName evidence="2">Uncharacterized protein</fullName>
    </submittedName>
</protein>
<gene>
    <name evidence="2" type="ORF">PV08_01660</name>
</gene>
<evidence type="ECO:0000313" key="2">
    <source>
        <dbReference type="EMBL" id="KIW21081.1"/>
    </source>
</evidence>
<feature type="region of interest" description="Disordered" evidence="1">
    <location>
        <begin position="116"/>
        <end position="244"/>
    </location>
</feature>
<dbReference type="AlphaFoldDB" id="A0A0D1Z0G5"/>
<reference evidence="2 3" key="1">
    <citation type="submission" date="2015-01" db="EMBL/GenBank/DDBJ databases">
        <title>The Genome Sequence of Exophiala spinifera CBS89968.</title>
        <authorList>
            <consortium name="The Broad Institute Genomics Platform"/>
            <person name="Cuomo C."/>
            <person name="de Hoog S."/>
            <person name="Gorbushina A."/>
            <person name="Stielow B."/>
            <person name="Teixiera M."/>
            <person name="Abouelleil A."/>
            <person name="Chapman S.B."/>
            <person name="Priest M."/>
            <person name="Young S.K."/>
            <person name="Wortman J."/>
            <person name="Nusbaum C."/>
            <person name="Birren B."/>
        </authorList>
    </citation>
    <scope>NUCLEOTIDE SEQUENCE [LARGE SCALE GENOMIC DNA]</scope>
    <source>
        <strain evidence="2 3">CBS 89968</strain>
    </source>
</reference>
<evidence type="ECO:0000256" key="1">
    <source>
        <dbReference type="SAM" id="MobiDB-lite"/>
    </source>
</evidence>
<feature type="compositionally biased region" description="Polar residues" evidence="1">
    <location>
        <begin position="216"/>
        <end position="235"/>
    </location>
</feature>
<name>A0A0D1Z0G5_9EURO</name>
<proteinExistence type="predicted"/>
<dbReference type="HOGENOM" id="CLU_1026850_0_0_1"/>
<feature type="compositionally biased region" description="Basic residues" evidence="1">
    <location>
        <begin position="171"/>
        <end position="184"/>
    </location>
</feature>
<dbReference type="RefSeq" id="XP_016241297.1">
    <property type="nucleotide sequence ID" value="XM_016376021.1"/>
</dbReference>
<feature type="region of interest" description="Disordered" evidence="1">
    <location>
        <begin position="73"/>
        <end position="96"/>
    </location>
</feature>
<dbReference type="EMBL" id="KN847492">
    <property type="protein sequence ID" value="KIW21081.1"/>
    <property type="molecule type" value="Genomic_DNA"/>
</dbReference>
<accession>A0A0D1Z0G5</accession>
<dbReference type="GeneID" id="27328743"/>
<evidence type="ECO:0000313" key="3">
    <source>
        <dbReference type="Proteomes" id="UP000053328"/>
    </source>
</evidence>
<keyword evidence="3" id="KW-1185">Reference proteome</keyword>
<dbReference type="Proteomes" id="UP000053328">
    <property type="component" value="Unassembled WGS sequence"/>
</dbReference>
<dbReference type="OrthoDB" id="4155053at2759"/>